<evidence type="ECO:0000256" key="4">
    <source>
        <dbReference type="ARBA" id="ARBA00022597"/>
    </source>
</evidence>
<evidence type="ECO:0000313" key="13">
    <source>
        <dbReference type="Proteomes" id="UP000295719"/>
    </source>
</evidence>
<evidence type="ECO:0000256" key="9">
    <source>
        <dbReference type="ARBA" id="ARBA00023136"/>
    </source>
</evidence>
<keyword evidence="4" id="KW-0762">Sugar transport</keyword>
<dbReference type="EMBL" id="SMCR01000012">
    <property type="protein sequence ID" value="TCV92470.1"/>
    <property type="molecule type" value="Genomic_DNA"/>
</dbReference>
<comment type="subcellular location">
    <subcellularLocation>
        <location evidence="1">Cell outer membrane</location>
    </subcellularLocation>
</comment>
<sequence>MKKHALLFGLLSAATLNCTQVNAGSYANNGAFIEASDSWYSAVNQHDVKMVGGYGFTNGAGVMLTNAYNIGKGDNIHQGYNELEGWYPLPSTTGFLSFMPGALINANDLGSGLAGYINMNMMFSPTFNVSTRYRYNHRNSRTINTVDEYNYNDSHQFIVYFNLQASEKLALVLEPNYFIHLNQFRAANNSKYHWEVNAAARYRIDENWMPFVELGWLDRHTLNQQEQVKIKLGVRYFF</sequence>
<evidence type="ECO:0000313" key="12">
    <source>
        <dbReference type="EMBL" id="TCV92470.1"/>
    </source>
</evidence>
<keyword evidence="10" id="KW-0998">Cell outer membrane</keyword>
<evidence type="ECO:0000256" key="1">
    <source>
        <dbReference type="ARBA" id="ARBA00004442"/>
    </source>
</evidence>
<gene>
    <name evidence="12" type="ORF">EDC52_11226</name>
</gene>
<keyword evidence="7" id="KW-0406">Ion transport</keyword>
<evidence type="ECO:0000256" key="6">
    <source>
        <dbReference type="ARBA" id="ARBA00022729"/>
    </source>
</evidence>
<dbReference type="GO" id="GO:0015772">
    <property type="term" value="P:oligosaccharide transport"/>
    <property type="evidence" value="ECO:0007669"/>
    <property type="project" value="TreeGrafter"/>
</dbReference>
<evidence type="ECO:0000256" key="3">
    <source>
        <dbReference type="ARBA" id="ARBA00022452"/>
    </source>
</evidence>
<evidence type="ECO:0000256" key="5">
    <source>
        <dbReference type="ARBA" id="ARBA00022692"/>
    </source>
</evidence>
<organism evidence="12 13">
    <name type="scientific">Biostraticola tofi</name>
    <dbReference type="NCBI Taxonomy" id="466109"/>
    <lineage>
        <taxon>Bacteria</taxon>
        <taxon>Pseudomonadati</taxon>
        <taxon>Pseudomonadota</taxon>
        <taxon>Gammaproteobacteria</taxon>
        <taxon>Enterobacterales</taxon>
        <taxon>Bruguierivoracaceae</taxon>
        <taxon>Biostraticola</taxon>
    </lineage>
</organism>
<dbReference type="RefSeq" id="WP_131867295.1">
    <property type="nucleotide sequence ID" value="NZ_SMCR01000012.1"/>
</dbReference>
<reference evidence="12 13" key="1">
    <citation type="submission" date="2019-03" db="EMBL/GenBank/DDBJ databases">
        <title>Genomic Encyclopedia of Type Strains, Phase IV (KMG-IV): sequencing the most valuable type-strain genomes for metagenomic binning, comparative biology and taxonomic classification.</title>
        <authorList>
            <person name="Goeker M."/>
        </authorList>
    </citation>
    <scope>NUCLEOTIDE SEQUENCE [LARGE SCALE GENOMIC DNA]</scope>
    <source>
        <strain evidence="12 13">DSM 19580</strain>
    </source>
</reference>
<dbReference type="GO" id="GO:0046930">
    <property type="term" value="C:pore complex"/>
    <property type="evidence" value="ECO:0007669"/>
    <property type="project" value="UniProtKB-KW"/>
</dbReference>
<evidence type="ECO:0000256" key="8">
    <source>
        <dbReference type="ARBA" id="ARBA00023114"/>
    </source>
</evidence>
<dbReference type="Gene3D" id="2.40.160.40">
    <property type="entry name" value="monomeric porin ompg"/>
    <property type="match status" value="1"/>
</dbReference>
<evidence type="ECO:0000256" key="11">
    <source>
        <dbReference type="SAM" id="SignalP"/>
    </source>
</evidence>
<dbReference type="InterPro" id="IPR053713">
    <property type="entry name" value="Bact_OM_Channel_sf"/>
</dbReference>
<dbReference type="InterPro" id="IPR009331">
    <property type="entry name" value="Oligogalacturonate-sp_porin"/>
</dbReference>
<dbReference type="GO" id="GO:0009279">
    <property type="term" value="C:cell outer membrane"/>
    <property type="evidence" value="ECO:0007669"/>
    <property type="project" value="UniProtKB-SubCell"/>
</dbReference>
<dbReference type="Proteomes" id="UP000295719">
    <property type="component" value="Unassembled WGS sequence"/>
</dbReference>
<feature type="chain" id="PRO_5020588289" evidence="11">
    <location>
        <begin position="24"/>
        <end position="238"/>
    </location>
</feature>
<evidence type="ECO:0000256" key="7">
    <source>
        <dbReference type="ARBA" id="ARBA00023065"/>
    </source>
</evidence>
<keyword evidence="3" id="KW-1134">Transmembrane beta strand</keyword>
<keyword evidence="9" id="KW-0472">Membrane</keyword>
<dbReference type="Pfam" id="PF06178">
    <property type="entry name" value="KdgM"/>
    <property type="match status" value="1"/>
</dbReference>
<dbReference type="AlphaFoldDB" id="A0A4R3YJR3"/>
<evidence type="ECO:0000256" key="10">
    <source>
        <dbReference type="ARBA" id="ARBA00023237"/>
    </source>
</evidence>
<dbReference type="OrthoDB" id="6587074at2"/>
<dbReference type="GO" id="GO:0015288">
    <property type="term" value="F:porin activity"/>
    <property type="evidence" value="ECO:0007669"/>
    <property type="project" value="UniProtKB-KW"/>
</dbReference>
<dbReference type="GO" id="GO:0006811">
    <property type="term" value="P:monoatomic ion transport"/>
    <property type="evidence" value="ECO:0007669"/>
    <property type="project" value="UniProtKB-KW"/>
</dbReference>
<name>A0A4R3YJR3_9GAMM</name>
<protein>
    <submittedName>
        <fullName evidence="12">Oligogalacturonate-specific porin protein KdgM</fullName>
    </submittedName>
</protein>
<dbReference type="PANTHER" id="PTHR38105:SF2">
    <property type="entry name" value="N-ACETYLNEURAMINIC ACID OUTER MEMBRANE CHANNEL PROTEIN NANC-RELATED"/>
    <property type="match status" value="1"/>
</dbReference>
<keyword evidence="5" id="KW-0812">Transmembrane</keyword>
<keyword evidence="2" id="KW-0813">Transport</keyword>
<accession>A0A4R3YJR3</accession>
<keyword evidence="8" id="KW-0626">Porin</keyword>
<dbReference type="PANTHER" id="PTHR38105">
    <property type="entry name" value="OUTER MEMBRANE PROTEIN-RELATED-RELATED"/>
    <property type="match status" value="1"/>
</dbReference>
<keyword evidence="13" id="KW-1185">Reference proteome</keyword>
<evidence type="ECO:0000256" key="2">
    <source>
        <dbReference type="ARBA" id="ARBA00022448"/>
    </source>
</evidence>
<comment type="caution">
    <text evidence="12">The sequence shown here is derived from an EMBL/GenBank/DDBJ whole genome shotgun (WGS) entry which is preliminary data.</text>
</comment>
<feature type="signal peptide" evidence="11">
    <location>
        <begin position="1"/>
        <end position="23"/>
    </location>
</feature>
<keyword evidence="6 11" id="KW-0732">Signal</keyword>
<proteinExistence type="predicted"/>